<reference evidence="3 4" key="1">
    <citation type="submission" date="2018-05" db="EMBL/GenBank/DDBJ databases">
        <title>Genomic Encyclopedia of Archaeal and Bacterial Type Strains, Phase II (KMG-II): from individual species to whole genera.</title>
        <authorList>
            <person name="Goeker M."/>
        </authorList>
    </citation>
    <scope>NUCLEOTIDE SEQUENCE [LARGE SCALE GENOMIC DNA]</scope>
    <source>
        <strain evidence="3 4">DSM 22214</strain>
    </source>
</reference>
<feature type="transmembrane region" description="Helical" evidence="1">
    <location>
        <begin position="77"/>
        <end position="102"/>
    </location>
</feature>
<dbReference type="EMBL" id="QGGO01000015">
    <property type="protein sequence ID" value="PWK24465.1"/>
    <property type="molecule type" value="Genomic_DNA"/>
</dbReference>
<sequence length="352" mass="41403">MIVNLVSKKQESIFWKLHLTWWVIYIAYRTLPTCKLPEGSATTIIFFYVLNFSSMVILTYIYRVFYLKVDLDSQEKYWQFLSLLIGVIICGSIFFLINSHGFIYHYKLWEHQKITTEMRFDYLLECIWNAFPWFLGFHLFRYGHILKERESNLLQSLHDSELDRLRKQLNPHFLFNALNGIRALVLIEPHSAREAIAQLSDLLRLSLKTKLDENIQLSEEIEILENYLSIEKIRFHERLNVEINIPNELRYYKVMPFCLQILAENAIKHGIGQQKKGGIIRILGDKTATHLQLKVMNEGTLENKSNSLDESTGIGIENLQKRLKINFGEKAYFKLEEQNFMVTASLGFPLEN</sequence>
<evidence type="ECO:0000256" key="1">
    <source>
        <dbReference type="SAM" id="Phobius"/>
    </source>
</evidence>
<dbReference type="Proteomes" id="UP000245489">
    <property type="component" value="Unassembled WGS sequence"/>
</dbReference>
<organism evidence="3 4">
    <name type="scientific">Arcicella aurantiaca</name>
    <dbReference type="NCBI Taxonomy" id="591202"/>
    <lineage>
        <taxon>Bacteria</taxon>
        <taxon>Pseudomonadati</taxon>
        <taxon>Bacteroidota</taxon>
        <taxon>Cytophagia</taxon>
        <taxon>Cytophagales</taxon>
        <taxon>Flectobacillaceae</taxon>
        <taxon>Arcicella</taxon>
    </lineage>
</organism>
<dbReference type="PANTHER" id="PTHR34220">
    <property type="entry name" value="SENSOR HISTIDINE KINASE YPDA"/>
    <property type="match status" value="1"/>
</dbReference>
<dbReference type="SUPFAM" id="SSF55874">
    <property type="entry name" value="ATPase domain of HSP90 chaperone/DNA topoisomerase II/histidine kinase"/>
    <property type="match status" value="1"/>
</dbReference>
<dbReference type="GO" id="GO:0000155">
    <property type="term" value="F:phosphorelay sensor kinase activity"/>
    <property type="evidence" value="ECO:0007669"/>
    <property type="project" value="InterPro"/>
</dbReference>
<keyword evidence="3" id="KW-0418">Kinase</keyword>
<keyword evidence="3" id="KW-0808">Transferase</keyword>
<comment type="caution">
    <text evidence="3">The sequence shown here is derived from an EMBL/GenBank/DDBJ whole genome shotgun (WGS) entry which is preliminary data.</text>
</comment>
<protein>
    <submittedName>
        <fullName evidence="3">Histidine kinase</fullName>
    </submittedName>
</protein>
<keyword evidence="1" id="KW-0812">Transmembrane</keyword>
<keyword evidence="1" id="KW-0472">Membrane</keyword>
<dbReference type="PANTHER" id="PTHR34220:SF7">
    <property type="entry name" value="SENSOR HISTIDINE KINASE YPDA"/>
    <property type="match status" value="1"/>
</dbReference>
<dbReference type="InterPro" id="IPR010559">
    <property type="entry name" value="Sig_transdc_His_kin_internal"/>
</dbReference>
<evidence type="ECO:0000259" key="2">
    <source>
        <dbReference type="Pfam" id="PF06580"/>
    </source>
</evidence>
<dbReference type="Gene3D" id="3.30.565.10">
    <property type="entry name" value="Histidine kinase-like ATPase, C-terminal domain"/>
    <property type="match status" value="1"/>
</dbReference>
<name>A0A316E320_9BACT</name>
<evidence type="ECO:0000313" key="4">
    <source>
        <dbReference type="Proteomes" id="UP000245489"/>
    </source>
</evidence>
<proteinExistence type="predicted"/>
<feature type="domain" description="Signal transduction histidine kinase internal region" evidence="2">
    <location>
        <begin position="161"/>
        <end position="239"/>
    </location>
</feature>
<keyword evidence="4" id="KW-1185">Reference proteome</keyword>
<evidence type="ECO:0000313" key="3">
    <source>
        <dbReference type="EMBL" id="PWK24465.1"/>
    </source>
</evidence>
<dbReference type="AlphaFoldDB" id="A0A316E320"/>
<dbReference type="Pfam" id="PF06580">
    <property type="entry name" value="His_kinase"/>
    <property type="match status" value="1"/>
</dbReference>
<accession>A0A316E320</accession>
<feature type="transmembrane region" description="Helical" evidence="1">
    <location>
        <begin position="12"/>
        <end position="31"/>
    </location>
</feature>
<dbReference type="GO" id="GO:0016020">
    <property type="term" value="C:membrane"/>
    <property type="evidence" value="ECO:0007669"/>
    <property type="project" value="InterPro"/>
</dbReference>
<dbReference type="InterPro" id="IPR050640">
    <property type="entry name" value="Bact_2-comp_sensor_kinase"/>
</dbReference>
<keyword evidence="1" id="KW-1133">Transmembrane helix</keyword>
<feature type="transmembrane region" description="Helical" evidence="1">
    <location>
        <begin position="43"/>
        <end position="65"/>
    </location>
</feature>
<gene>
    <name evidence="3" type="ORF">LV89_02978</name>
</gene>
<dbReference type="InterPro" id="IPR036890">
    <property type="entry name" value="HATPase_C_sf"/>
</dbReference>